<dbReference type="InterPro" id="IPR002347">
    <property type="entry name" value="SDR_fam"/>
</dbReference>
<protein>
    <submittedName>
        <fullName evidence="3">3-oxoacyl-[acyl-carrier protein] reductase</fullName>
    </submittedName>
</protein>
<name>A0A4R2J8X5_9ACTN</name>
<reference evidence="3 4" key="1">
    <citation type="journal article" date="2015" name="Stand. Genomic Sci.">
        <title>Genomic Encyclopedia of Bacterial and Archaeal Type Strains, Phase III: the genomes of soil and plant-associated and newly described type strains.</title>
        <authorList>
            <person name="Whitman W.B."/>
            <person name="Woyke T."/>
            <person name="Klenk H.P."/>
            <person name="Zhou Y."/>
            <person name="Lilburn T.G."/>
            <person name="Beck B.J."/>
            <person name="De Vos P."/>
            <person name="Vandamme P."/>
            <person name="Eisen J.A."/>
            <person name="Garrity G."/>
            <person name="Hugenholtz P."/>
            <person name="Kyrpides N.C."/>
        </authorList>
    </citation>
    <scope>NUCLEOTIDE SEQUENCE [LARGE SCALE GENOMIC DNA]</scope>
    <source>
        <strain evidence="3 4">VKM Ac-2541</strain>
    </source>
</reference>
<evidence type="ECO:0000313" key="4">
    <source>
        <dbReference type="Proteomes" id="UP000295573"/>
    </source>
</evidence>
<dbReference type="AlphaFoldDB" id="A0A4R2J8X5"/>
<evidence type="ECO:0000313" key="3">
    <source>
        <dbReference type="EMBL" id="TCO51425.1"/>
    </source>
</evidence>
<dbReference type="InterPro" id="IPR036291">
    <property type="entry name" value="NAD(P)-bd_dom_sf"/>
</dbReference>
<proteinExistence type="inferred from homology"/>
<dbReference type="PANTHER" id="PTHR42760">
    <property type="entry name" value="SHORT-CHAIN DEHYDROGENASES/REDUCTASES FAMILY MEMBER"/>
    <property type="match status" value="1"/>
</dbReference>
<evidence type="ECO:0000256" key="2">
    <source>
        <dbReference type="RuleBase" id="RU000363"/>
    </source>
</evidence>
<organism evidence="3 4">
    <name type="scientific">Kribbella antiqua</name>
    <dbReference type="NCBI Taxonomy" id="2512217"/>
    <lineage>
        <taxon>Bacteria</taxon>
        <taxon>Bacillati</taxon>
        <taxon>Actinomycetota</taxon>
        <taxon>Actinomycetes</taxon>
        <taxon>Propionibacteriales</taxon>
        <taxon>Kribbellaceae</taxon>
        <taxon>Kribbella</taxon>
    </lineage>
</organism>
<dbReference type="GO" id="GO:0016616">
    <property type="term" value="F:oxidoreductase activity, acting on the CH-OH group of donors, NAD or NADP as acceptor"/>
    <property type="evidence" value="ECO:0007669"/>
    <property type="project" value="TreeGrafter"/>
</dbReference>
<dbReference type="PRINTS" id="PR00080">
    <property type="entry name" value="SDRFAMILY"/>
</dbReference>
<comment type="caution">
    <text evidence="3">The sequence shown here is derived from an EMBL/GenBank/DDBJ whole genome shotgun (WGS) entry which is preliminary data.</text>
</comment>
<dbReference type="Gene3D" id="3.40.50.720">
    <property type="entry name" value="NAD(P)-binding Rossmann-like Domain"/>
    <property type="match status" value="1"/>
</dbReference>
<dbReference type="EMBL" id="SLWR01000001">
    <property type="protein sequence ID" value="TCO51425.1"/>
    <property type="molecule type" value="Genomic_DNA"/>
</dbReference>
<keyword evidence="4" id="KW-1185">Reference proteome</keyword>
<accession>A0A4R2J8X5</accession>
<gene>
    <name evidence="3" type="ORF">EV646_101408</name>
</gene>
<dbReference type="Proteomes" id="UP000295573">
    <property type="component" value="Unassembled WGS sequence"/>
</dbReference>
<evidence type="ECO:0000256" key="1">
    <source>
        <dbReference type="ARBA" id="ARBA00006484"/>
    </source>
</evidence>
<dbReference type="Pfam" id="PF00106">
    <property type="entry name" value="adh_short"/>
    <property type="match status" value="1"/>
</dbReference>
<dbReference type="RefSeq" id="WP_132143271.1">
    <property type="nucleotide sequence ID" value="NZ_SLWR01000001.1"/>
</dbReference>
<dbReference type="PRINTS" id="PR00081">
    <property type="entry name" value="GDHRDH"/>
</dbReference>
<comment type="similarity">
    <text evidence="1 2">Belongs to the short-chain dehydrogenases/reductases (SDR) family.</text>
</comment>
<sequence>MDINGKRAVVTGAAVGIGRAIAQRLAAEGAAEVVVADIDEYGGRRTCDLIGQQARFVRIDMTDDDAVTDLMACQPQILVNNAGGGPDLKPCFPEAPKTRWSASLDLNLRAPMLTTQLALEPMHKLGGGAIVNVGSTGGLGLGPHSSPEYAAAKAGLIKFTATLASLKDSHSVRVNCVAPDWVATERGRQEREALPEDERGPEQVSLETLTDTVVRLVEDETLAGRVILLGRAEAPYFLN</sequence>
<dbReference type="SUPFAM" id="SSF51735">
    <property type="entry name" value="NAD(P)-binding Rossmann-fold domains"/>
    <property type="match status" value="1"/>
</dbReference>
<dbReference type="OrthoDB" id="9804774at2"/>